<reference evidence="2" key="1">
    <citation type="journal article" date="2019" name="Int. J. Syst. Evol. Microbiol.">
        <title>The Global Catalogue of Microorganisms (GCM) 10K type strain sequencing project: providing services to taxonomists for standard genome sequencing and annotation.</title>
        <authorList>
            <consortium name="The Broad Institute Genomics Platform"/>
            <consortium name="The Broad Institute Genome Sequencing Center for Infectious Disease"/>
            <person name="Wu L."/>
            <person name="Ma J."/>
        </authorList>
    </citation>
    <scope>NUCLEOTIDE SEQUENCE [LARGE SCALE GENOMIC DNA]</scope>
    <source>
        <strain evidence="2">CCUG 55074</strain>
    </source>
</reference>
<dbReference type="EMBL" id="JBHTLQ010000033">
    <property type="protein sequence ID" value="MFD1191749.1"/>
    <property type="molecule type" value="Genomic_DNA"/>
</dbReference>
<proteinExistence type="predicted"/>
<evidence type="ECO:0000313" key="2">
    <source>
        <dbReference type="Proteomes" id="UP001597216"/>
    </source>
</evidence>
<accession>A0ABW3T3H7</accession>
<dbReference type="RefSeq" id="WP_377354048.1">
    <property type="nucleotide sequence ID" value="NZ_JBHTLQ010000033.1"/>
</dbReference>
<sequence length="81" mass="8476">MSAPEPVAAADANWTIAAELDLQTALALAKASTRALLNLSPLAYREISAALGEEIEALRAQGDARSLATARAIEQYLPRAA</sequence>
<comment type="caution">
    <text evidence="1">The sequence shown here is derived from an EMBL/GenBank/DDBJ whole genome shotgun (WGS) entry which is preliminary data.</text>
</comment>
<dbReference type="Proteomes" id="UP001597216">
    <property type="component" value="Unassembled WGS sequence"/>
</dbReference>
<gene>
    <name evidence="1" type="ORF">ACFQ27_14260</name>
</gene>
<protein>
    <recommendedName>
        <fullName evidence="3">DUF1778 domain-containing protein</fullName>
    </recommendedName>
</protein>
<evidence type="ECO:0008006" key="3">
    <source>
        <dbReference type="Google" id="ProtNLM"/>
    </source>
</evidence>
<evidence type="ECO:0000313" key="1">
    <source>
        <dbReference type="EMBL" id="MFD1191749.1"/>
    </source>
</evidence>
<keyword evidence="2" id="KW-1185">Reference proteome</keyword>
<name>A0ABW3T3H7_9CAUL</name>
<organism evidence="1 2">
    <name type="scientific">Phenylobacterium conjunctum</name>
    <dbReference type="NCBI Taxonomy" id="1298959"/>
    <lineage>
        <taxon>Bacteria</taxon>
        <taxon>Pseudomonadati</taxon>
        <taxon>Pseudomonadota</taxon>
        <taxon>Alphaproteobacteria</taxon>
        <taxon>Caulobacterales</taxon>
        <taxon>Caulobacteraceae</taxon>
        <taxon>Phenylobacterium</taxon>
    </lineage>
</organism>